<feature type="domain" description="HTH myb-type" evidence="15">
    <location>
        <begin position="204"/>
        <end position="263"/>
    </location>
</feature>
<comment type="function">
    <text evidence="11">Transcriptional activator that binds specific DNA sequence.</text>
</comment>
<dbReference type="InterPro" id="IPR009057">
    <property type="entry name" value="Homeodomain-like_sf"/>
</dbReference>
<evidence type="ECO:0000256" key="1">
    <source>
        <dbReference type="ARBA" id="ARBA00004123"/>
    </source>
</evidence>
<evidence type="ECO:0000256" key="7">
    <source>
        <dbReference type="ARBA" id="ARBA00023125"/>
    </source>
</evidence>
<evidence type="ECO:0000259" key="15">
    <source>
        <dbReference type="PROSITE" id="PS51294"/>
    </source>
</evidence>
<feature type="modified residue" description="4-aspartylphosphate" evidence="12">
    <location>
        <position position="73"/>
    </location>
</feature>
<evidence type="ECO:0000256" key="13">
    <source>
        <dbReference type="SAM" id="MobiDB-lite"/>
    </source>
</evidence>
<feature type="compositionally biased region" description="Acidic residues" evidence="13">
    <location>
        <begin position="186"/>
        <end position="201"/>
    </location>
</feature>
<feature type="region of interest" description="Disordered" evidence="13">
    <location>
        <begin position="141"/>
        <end position="206"/>
    </location>
</feature>
<keyword evidence="17" id="KW-1185">Reference proteome</keyword>
<evidence type="ECO:0000256" key="8">
    <source>
        <dbReference type="ARBA" id="ARBA00023159"/>
    </source>
</evidence>
<dbReference type="AlphaFoldDB" id="A0A2R6QS64"/>
<keyword evidence="6 11" id="KW-0805">Transcription regulation</keyword>
<feature type="domain" description="Response regulatory" evidence="14">
    <location>
        <begin position="22"/>
        <end position="137"/>
    </location>
</feature>
<dbReference type="InterPro" id="IPR006447">
    <property type="entry name" value="Myb_dom_plants"/>
</dbReference>
<evidence type="ECO:0000259" key="14">
    <source>
        <dbReference type="PROSITE" id="PS50110"/>
    </source>
</evidence>
<evidence type="ECO:0000256" key="4">
    <source>
        <dbReference type="ARBA" id="ARBA00022864"/>
    </source>
</evidence>
<evidence type="ECO:0000256" key="9">
    <source>
        <dbReference type="ARBA" id="ARBA00023163"/>
    </source>
</evidence>
<dbReference type="STRING" id="1590841.A0A2R6QS64"/>
<evidence type="ECO:0000313" key="17">
    <source>
        <dbReference type="Proteomes" id="UP000241394"/>
    </source>
</evidence>
<dbReference type="InterPro" id="IPR017930">
    <property type="entry name" value="Myb_dom"/>
</dbReference>
<keyword evidence="7 11" id="KW-0238">DNA-binding</keyword>
<feature type="compositionally biased region" description="Polar residues" evidence="13">
    <location>
        <begin position="167"/>
        <end position="178"/>
    </location>
</feature>
<dbReference type="GO" id="GO:0003677">
    <property type="term" value="F:DNA binding"/>
    <property type="evidence" value="ECO:0007669"/>
    <property type="project" value="UniProtKB-KW"/>
</dbReference>
<keyword evidence="5 11" id="KW-0902">Two-component regulatory system</keyword>
<dbReference type="GO" id="GO:0009736">
    <property type="term" value="P:cytokinin-activated signaling pathway"/>
    <property type="evidence" value="ECO:0007669"/>
    <property type="project" value="UniProtKB-KW"/>
</dbReference>
<gene>
    <name evidence="16" type="ORF">CEY00_Acc14541</name>
</gene>
<evidence type="ECO:0000256" key="10">
    <source>
        <dbReference type="ARBA" id="ARBA00023242"/>
    </source>
</evidence>
<evidence type="ECO:0000256" key="3">
    <source>
        <dbReference type="ARBA" id="ARBA00022553"/>
    </source>
</evidence>
<dbReference type="GO" id="GO:0005634">
    <property type="term" value="C:nucleus"/>
    <property type="evidence" value="ECO:0007669"/>
    <property type="project" value="UniProtKB-SubCell"/>
</dbReference>
<evidence type="ECO:0000313" key="16">
    <source>
        <dbReference type="EMBL" id="PSS13927.1"/>
    </source>
</evidence>
<evidence type="ECO:0000256" key="12">
    <source>
        <dbReference type="PROSITE-ProRule" id="PRU00169"/>
    </source>
</evidence>
<accession>A0A2R6QS64</accession>
<dbReference type="PROSITE" id="PS50110">
    <property type="entry name" value="RESPONSE_REGULATORY"/>
    <property type="match status" value="1"/>
</dbReference>
<dbReference type="CDD" id="cd17584">
    <property type="entry name" value="REC_typeB_ARR-like"/>
    <property type="match status" value="1"/>
</dbReference>
<dbReference type="OMA" id="DKACHET"/>
<keyword evidence="3 12" id="KW-0597">Phosphoprotein</keyword>
<dbReference type="PROSITE" id="PS51294">
    <property type="entry name" value="HTH_MYB"/>
    <property type="match status" value="1"/>
</dbReference>
<dbReference type="FunFam" id="1.10.10.60:FF:000007">
    <property type="entry name" value="Two-component response regulator"/>
    <property type="match status" value="1"/>
</dbReference>
<dbReference type="FunCoup" id="A0A2R6QS64">
    <property type="interactions" value="2181"/>
</dbReference>
<evidence type="ECO:0000256" key="5">
    <source>
        <dbReference type="ARBA" id="ARBA00023012"/>
    </source>
</evidence>
<dbReference type="InterPro" id="IPR001005">
    <property type="entry name" value="SANT/Myb"/>
</dbReference>
<dbReference type="OrthoDB" id="60033at2759"/>
<keyword evidence="9 11" id="KW-0804">Transcription</keyword>
<dbReference type="SUPFAM" id="SSF52172">
    <property type="entry name" value="CheY-like"/>
    <property type="match status" value="1"/>
</dbReference>
<name>A0A2R6QS64_ACTCC</name>
<comment type="caution">
    <text evidence="16">The sequence shown here is derived from an EMBL/GenBank/DDBJ whole genome shotgun (WGS) entry which is preliminary data.</text>
</comment>
<dbReference type="InterPro" id="IPR001789">
    <property type="entry name" value="Sig_transdc_resp-reg_receiver"/>
</dbReference>
<dbReference type="Gene3D" id="1.10.10.60">
    <property type="entry name" value="Homeodomain-like"/>
    <property type="match status" value="1"/>
</dbReference>
<dbReference type="InParanoid" id="A0A2R6QS64"/>
<dbReference type="GO" id="GO:0003700">
    <property type="term" value="F:DNA-binding transcription factor activity"/>
    <property type="evidence" value="ECO:0007669"/>
    <property type="project" value="UniProtKB-UniRule"/>
</dbReference>
<dbReference type="SUPFAM" id="SSF46689">
    <property type="entry name" value="Homeodomain-like"/>
    <property type="match status" value="1"/>
</dbReference>
<dbReference type="PANTHER" id="PTHR43874:SF205">
    <property type="entry name" value="TWO-COMPONENT RESPONSE REGULATOR ORR23"/>
    <property type="match status" value="1"/>
</dbReference>
<dbReference type="NCBIfam" id="TIGR01557">
    <property type="entry name" value="myb_SHAQKYF"/>
    <property type="match status" value="1"/>
</dbReference>
<evidence type="ECO:0000256" key="11">
    <source>
        <dbReference type="PIRNR" id="PIRNR036392"/>
    </source>
</evidence>
<comment type="subcellular location">
    <subcellularLocation>
        <location evidence="1 11">Nucleus</location>
    </subcellularLocation>
</comment>
<reference evidence="17" key="2">
    <citation type="journal article" date="2018" name="BMC Genomics">
        <title>A manually annotated Actinidia chinensis var. chinensis (kiwifruit) genome highlights the challenges associated with draft genomes and gene prediction in plants.</title>
        <authorList>
            <person name="Pilkington S.M."/>
            <person name="Crowhurst R."/>
            <person name="Hilario E."/>
            <person name="Nardozza S."/>
            <person name="Fraser L."/>
            <person name="Peng Y."/>
            <person name="Gunaseelan K."/>
            <person name="Simpson R."/>
            <person name="Tahir J."/>
            <person name="Deroles S.C."/>
            <person name="Templeton K."/>
            <person name="Luo Z."/>
            <person name="Davy M."/>
            <person name="Cheng C."/>
            <person name="McNeilage M."/>
            <person name="Scaglione D."/>
            <person name="Liu Y."/>
            <person name="Zhang Q."/>
            <person name="Datson P."/>
            <person name="De Silva N."/>
            <person name="Gardiner S.E."/>
            <person name="Bassett H."/>
            <person name="Chagne D."/>
            <person name="McCallum J."/>
            <person name="Dzierzon H."/>
            <person name="Deng C."/>
            <person name="Wang Y.Y."/>
            <person name="Barron L."/>
            <person name="Manako K."/>
            <person name="Bowen J."/>
            <person name="Foster T.M."/>
            <person name="Erridge Z.A."/>
            <person name="Tiffin H."/>
            <person name="Waite C.N."/>
            <person name="Davies K.M."/>
            <person name="Grierson E.P."/>
            <person name="Laing W.A."/>
            <person name="Kirk R."/>
            <person name="Chen X."/>
            <person name="Wood M."/>
            <person name="Montefiori M."/>
            <person name="Brummell D.A."/>
            <person name="Schwinn K.E."/>
            <person name="Catanach A."/>
            <person name="Fullerton C."/>
            <person name="Li D."/>
            <person name="Meiyalaghan S."/>
            <person name="Nieuwenhuizen N."/>
            <person name="Read N."/>
            <person name="Prakash R."/>
            <person name="Hunter D."/>
            <person name="Zhang H."/>
            <person name="McKenzie M."/>
            <person name="Knabel M."/>
            <person name="Harris A."/>
            <person name="Allan A.C."/>
            <person name="Gleave A."/>
            <person name="Chen A."/>
            <person name="Janssen B.J."/>
            <person name="Plunkett B."/>
            <person name="Ampomah-Dwamena C."/>
            <person name="Voogd C."/>
            <person name="Leif D."/>
            <person name="Lafferty D."/>
            <person name="Souleyre E.J.F."/>
            <person name="Varkonyi-Gasic E."/>
            <person name="Gambi F."/>
            <person name="Hanley J."/>
            <person name="Yao J.L."/>
            <person name="Cheung J."/>
            <person name="David K.M."/>
            <person name="Warren B."/>
            <person name="Marsh K."/>
            <person name="Snowden K.C."/>
            <person name="Lin-Wang K."/>
            <person name="Brian L."/>
            <person name="Martinez-Sanchez M."/>
            <person name="Wang M."/>
            <person name="Ileperuma N."/>
            <person name="Macnee N."/>
            <person name="Campin R."/>
            <person name="McAtee P."/>
            <person name="Drummond R.S.M."/>
            <person name="Espley R.V."/>
            <person name="Ireland H.S."/>
            <person name="Wu R."/>
            <person name="Atkinson R.G."/>
            <person name="Karunairetnam S."/>
            <person name="Bulley S."/>
            <person name="Chunkath S."/>
            <person name="Hanley Z."/>
            <person name="Storey R."/>
            <person name="Thrimawithana A.H."/>
            <person name="Thomson S."/>
            <person name="David C."/>
            <person name="Testolin R."/>
            <person name="Huang H."/>
            <person name="Hellens R.P."/>
            <person name="Schaffer R.J."/>
        </authorList>
    </citation>
    <scope>NUCLEOTIDE SEQUENCE [LARGE SCALE GENOMIC DNA]</scope>
    <source>
        <strain evidence="17">cv. Red5</strain>
    </source>
</reference>
<evidence type="ECO:0000256" key="6">
    <source>
        <dbReference type="ARBA" id="ARBA00023015"/>
    </source>
</evidence>
<reference evidence="16 17" key="1">
    <citation type="submission" date="2017-07" db="EMBL/GenBank/DDBJ databases">
        <title>An improved, manually edited Actinidia chinensis var. chinensis (kiwifruit) genome highlights the challenges associated with draft genomes and gene prediction in plants.</title>
        <authorList>
            <person name="Pilkington S."/>
            <person name="Crowhurst R."/>
            <person name="Hilario E."/>
            <person name="Nardozza S."/>
            <person name="Fraser L."/>
            <person name="Peng Y."/>
            <person name="Gunaseelan K."/>
            <person name="Simpson R."/>
            <person name="Tahir J."/>
            <person name="Deroles S."/>
            <person name="Templeton K."/>
            <person name="Luo Z."/>
            <person name="Davy M."/>
            <person name="Cheng C."/>
            <person name="Mcneilage M."/>
            <person name="Scaglione D."/>
            <person name="Liu Y."/>
            <person name="Zhang Q."/>
            <person name="Datson P."/>
            <person name="De Silva N."/>
            <person name="Gardiner S."/>
            <person name="Bassett H."/>
            <person name="Chagne D."/>
            <person name="Mccallum J."/>
            <person name="Dzierzon H."/>
            <person name="Deng C."/>
            <person name="Wang Y.-Y."/>
            <person name="Barron N."/>
            <person name="Manako K."/>
            <person name="Bowen J."/>
            <person name="Foster T."/>
            <person name="Erridge Z."/>
            <person name="Tiffin H."/>
            <person name="Waite C."/>
            <person name="Davies K."/>
            <person name="Grierson E."/>
            <person name="Laing W."/>
            <person name="Kirk R."/>
            <person name="Chen X."/>
            <person name="Wood M."/>
            <person name="Montefiori M."/>
            <person name="Brummell D."/>
            <person name="Schwinn K."/>
            <person name="Catanach A."/>
            <person name="Fullerton C."/>
            <person name="Li D."/>
            <person name="Meiyalaghan S."/>
            <person name="Nieuwenhuizen N."/>
            <person name="Read N."/>
            <person name="Prakash R."/>
            <person name="Hunter D."/>
            <person name="Zhang H."/>
            <person name="Mckenzie M."/>
            <person name="Knabel M."/>
            <person name="Harris A."/>
            <person name="Allan A."/>
            <person name="Chen A."/>
            <person name="Janssen B."/>
            <person name="Plunkett B."/>
            <person name="Dwamena C."/>
            <person name="Voogd C."/>
            <person name="Leif D."/>
            <person name="Lafferty D."/>
            <person name="Souleyre E."/>
            <person name="Varkonyi-Gasic E."/>
            <person name="Gambi F."/>
            <person name="Hanley J."/>
            <person name="Yao J.-L."/>
            <person name="Cheung J."/>
            <person name="David K."/>
            <person name="Warren B."/>
            <person name="Marsh K."/>
            <person name="Snowden K."/>
            <person name="Lin-Wang K."/>
            <person name="Brian L."/>
            <person name="Martinez-Sanchez M."/>
            <person name="Wang M."/>
            <person name="Ileperuma N."/>
            <person name="Macnee N."/>
            <person name="Campin R."/>
            <person name="Mcatee P."/>
            <person name="Drummond R."/>
            <person name="Espley R."/>
            <person name="Ireland H."/>
            <person name="Wu R."/>
            <person name="Atkinson R."/>
            <person name="Karunairetnam S."/>
            <person name="Bulley S."/>
            <person name="Chunkath S."/>
            <person name="Hanley Z."/>
            <person name="Storey R."/>
            <person name="Thrimawithana A."/>
            <person name="Thomson S."/>
            <person name="David C."/>
            <person name="Testolin R."/>
        </authorList>
    </citation>
    <scope>NUCLEOTIDE SEQUENCE [LARGE SCALE GENOMIC DNA]</scope>
    <source>
        <strain evidence="17">cv. Red5</strain>
        <tissue evidence="16">Young leaf</tissue>
    </source>
</reference>
<dbReference type="PANTHER" id="PTHR43874">
    <property type="entry name" value="TWO-COMPONENT RESPONSE REGULATOR"/>
    <property type="match status" value="1"/>
</dbReference>
<dbReference type="Pfam" id="PF00072">
    <property type="entry name" value="Response_reg"/>
    <property type="match status" value="1"/>
</dbReference>
<dbReference type="EMBL" id="NKQK01000013">
    <property type="protein sequence ID" value="PSS13927.1"/>
    <property type="molecule type" value="Genomic_DNA"/>
</dbReference>
<protein>
    <recommendedName>
        <fullName evidence="11">Two-component response regulator</fullName>
    </recommendedName>
</protein>
<keyword evidence="8 11" id="KW-0010">Activator</keyword>
<dbReference type="Proteomes" id="UP000241394">
    <property type="component" value="Chromosome LG13"/>
</dbReference>
<dbReference type="GO" id="GO:0000160">
    <property type="term" value="P:phosphorelay signal transduction system"/>
    <property type="evidence" value="ECO:0007669"/>
    <property type="project" value="UniProtKB-KW"/>
</dbReference>
<keyword evidence="4" id="KW-0932">Cytokinin signaling pathway</keyword>
<dbReference type="Gramene" id="PSS13927">
    <property type="protein sequence ID" value="PSS13927"/>
    <property type="gene ID" value="CEY00_Acc14541"/>
</dbReference>
<dbReference type="Gene3D" id="3.40.50.2300">
    <property type="match status" value="1"/>
</dbReference>
<dbReference type="InterPro" id="IPR045279">
    <property type="entry name" value="ARR-like"/>
</dbReference>
<organism evidence="16 17">
    <name type="scientific">Actinidia chinensis var. chinensis</name>
    <name type="common">Chinese soft-hair kiwi</name>
    <dbReference type="NCBI Taxonomy" id="1590841"/>
    <lineage>
        <taxon>Eukaryota</taxon>
        <taxon>Viridiplantae</taxon>
        <taxon>Streptophyta</taxon>
        <taxon>Embryophyta</taxon>
        <taxon>Tracheophyta</taxon>
        <taxon>Spermatophyta</taxon>
        <taxon>Magnoliopsida</taxon>
        <taxon>eudicotyledons</taxon>
        <taxon>Gunneridae</taxon>
        <taxon>Pentapetalae</taxon>
        <taxon>asterids</taxon>
        <taxon>Ericales</taxon>
        <taxon>Actinidiaceae</taxon>
        <taxon>Actinidia</taxon>
    </lineage>
</organism>
<keyword evidence="10 11" id="KW-0539">Nucleus</keyword>
<dbReference type="InterPro" id="IPR011006">
    <property type="entry name" value="CheY-like_superfamily"/>
</dbReference>
<dbReference type="InterPro" id="IPR017053">
    <property type="entry name" value="Response_reg_B-typ_pln"/>
</dbReference>
<dbReference type="SMART" id="SM00448">
    <property type="entry name" value="REC"/>
    <property type="match status" value="1"/>
</dbReference>
<comment type="similarity">
    <text evidence="2">Belongs to the ARR family. Type-B subfamily.</text>
</comment>
<dbReference type="Pfam" id="PF00249">
    <property type="entry name" value="Myb_DNA-binding"/>
    <property type="match status" value="1"/>
</dbReference>
<evidence type="ECO:0000256" key="2">
    <source>
        <dbReference type="ARBA" id="ARBA00006015"/>
    </source>
</evidence>
<sequence length="676" mass="74372">MTVEEIRGRLGGETDRFPVGMRVLAVDDDPTCLILLDGLLRKCQYQVTSTSQAKTALRMLRENQNRFDLVISDVHMPDMDGFKLLEHVGLEMDLPVIMLSANSDPKLVMKGITHGACDYLVKPVRIEELRNIWQHVIRRKKCEAKHESKSTTKGKNRHGNGEGEQGPSPTDNMDQNGKINRKRKDDEEEEDGEENGSENEDTGTQKKPRVVWSIELHRKFVAAVNQLGIEKAVPKRVLDLMNVEGLTRENVASHLQKYRLYLKRISSVATQQANMVAALGGTDSSYMRSLSSLDGFGDFRTLAGQGRYPNPALSSYQTGGIFGRLNSPAGVSLHSLSSSALIQPSHAHNLSNSLNTLEKFQPVVLPEKQNTSSFQRIPTSLEFDSPGDPTIFTSVGNASLFADNRAPLGISSNSLPSASVTPLILQGNLQQMQSGGVFGNQSSLKVGSLNSKPFNTGVAVQISRFSSNSLLLSEPFNHDLLPPNSMRSINSLSGPHIRNNPDDFSAMSAISSHMEDARGEIQYQTGLVGDVRNMNQAMDKRWGEHNQAYVQNPNMVFSTLNSMAPTKGVVNLLSQNVDQNNGVFRRETNTSLVSQSNSSVSTLLQHSGVEKSAIDSKMRSGEDYILEQTKTQGGFVHNGYDSLDELMNSMIKREQRGAMLTDGEFGFDAYTFGSCL</sequence>
<dbReference type="PIRSF" id="PIRSF036392">
    <property type="entry name" value="RR_ARR_type-B"/>
    <property type="match status" value="1"/>
</dbReference>
<proteinExistence type="inferred from homology"/>